<sequence length="49" mass="5656">MVRSWHSDNDNRTWEMSSPIVLGDCPEHRGRHLEQAGIGRIRYHEAAIA</sequence>
<feature type="region of interest" description="Disordered" evidence="1">
    <location>
        <begin position="1"/>
        <end position="27"/>
    </location>
</feature>
<evidence type="ECO:0000256" key="1">
    <source>
        <dbReference type="SAM" id="MobiDB-lite"/>
    </source>
</evidence>
<keyword evidence="3" id="KW-1185">Reference proteome</keyword>
<dbReference type="EMBL" id="KZ452035">
    <property type="protein sequence ID" value="PKA50019.1"/>
    <property type="molecule type" value="Genomic_DNA"/>
</dbReference>
<protein>
    <submittedName>
        <fullName evidence="2">Uncharacterized protein</fullName>
    </submittedName>
</protein>
<evidence type="ECO:0000313" key="3">
    <source>
        <dbReference type="Proteomes" id="UP000236161"/>
    </source>
</evidence>
<organism evidence="2 3">
    <name type="scientific">Apostasia shenzhenica</name>
    <dbReference type="NCBI Taxonomy" id="1088818"/>
    <lineage>
        <taxon>Eukaryota</taxon>
        <taxon>Viridiplantae</taxon>
        <taxon>Streptophyta</taxon>
        <taxon>Embryophyta</taxon>
        <taxon>Tracheophyta</taxon>
        <taxon>Spermatophyta</taxon>
        <taxon>Magnoliopsida</taxon>
        <taxon>Liliopsida</taxon>
        <taxon>Asparagales</taxon>
        <taxon>Orchidaceae</taxon>
        <taxon>Apostasioideae</taxon>
        <taxon>Apostasia</taxon>
    </lineage>
</organism>
<accession>A0A2I0A3B1</accession>
<feature type="compositionally biased region" description="Basic and acidic residues" evidence="1">
    <location>
        <begin position="1"/>
        <end position="13"/>
    </location>
</feature>
<proteinExistence type="predicted"/>
<reference evidence="2 3" key="1">
    <citation type="journal article" date="2017" name="Nature">
        <title>The Apostasia genome and the evolution of orchids.</title>
        <authorList>
            <person name="Zhang G.Q."/>
            <person name="Liu K.W."/>
            <person name="Li Z."/>
            <person name="Lohaus R."/>
            <person name="Hsiao Y.Y."/>
            <person name="Niu S.C."/>
            <person name="Wang J.Y."/>
            <person name="Lin Y.C."/>
            <person name="Xu Q."/>
            <person name="Chen L.J."/>
            <person name="Yoshida K."/>
            <person name="Fujiwara S."/>
            <person name="Wang Z.W."/>
            <person name="Zhang Y.Q."/>
            <person name="Mitsuda N."/>
            <person name="Wang M."/>
            <person name="Liu G.H."/>
            <person name="Pecoraro L."/>
            <person name="Huang H.X."/>
            <person name="Xiao X.J."/>
            <person name="Lin M."/>
            <person name="Wu X.Y."/>
            <person name="Wu W.L."/>
            <person name="Chen Y.Y."/>
            <person name="Chang S.B."/>
            <person name="Sakamoto S."/>
            <person name="Ohme-Takagi M."/>
            <person name="Yagi M."/>
            <person name="Zeng S.J."/>
            <person name="Shen C.Y."/>
            <person name="Yeh C.M."/>
            <person name="Luo Y.B."/>
            <person name="Tsai W.C."/>
            <person name="Van de Peer Y."/>
            <person name="Liu Z.J."/>
        </authorList>
    </citation>
    <scope>NUCLEOTIDE SEQUENCE [LARGE SCALE GENOMIC DNA]</scope>
    <source>
        <strain evidence="3">cv. Shenzhen</strain>
        <tissue evidence="2">Stem</tissue>
    </source>
</reference>
<dbReference type="AlphaFoldDB" id="A0A2I0A3B1"/>
<dbReference type="Proteomes" id="UP000236161">
    <property type="component" value="Unassembled WGS sequence"/>
</dbReference>
<gene>
    <name evidence="2" type="ORF">AXF42_Ash017558</name>
</gene>
<evidence type="ECO:0000313" key="2">
    <source>
        <dbReference type="EMBL" id="PKA50019.1"/>
    </source>
</evidence>
<name>A0A2I0A3B1_9ASPA</name>